<evidence type="ECO:0000313" key="3">
    <source>
        <dbReference type="Proteomes" id="UP000256977"/>
    </source>
</evidence>
<keyword evidence="1" id="KW-0812">Transmembrane</keyword>
<sequence>MELIDRYIYAVTQRLPEPQREDIKRELRGLIEDMMDERASGEGTREDAKGVLMELGDPNALAAKYRGFNERYLIGPSMFDSYLTTLKIVLFSILIGLTALFAIEIIVKPGDVPERFTEFIVSLFTASAQGFGWVTVIFAWIEYRKRMNASSSADTSKGWDPENLPQIPDQQARIKLSEPITGIIFTVLIAVICIYSVELLGIWRLREGERVVISFLDADAFRAYLPVVWALAALGIFKECIRIIARNRSGTLLVFHIVATIASTVAACIILADSAIWNPDFIRELEATGLFTSEGKNYDSFVSVWARINEWFVGVIALFGVIDILSETYKWYRVKT</sequence>
<feature type="transmembrane region" description="Helical" evidence="1">
    <location>
        <begin position="253"/>
        <end position="272"/>
    </location>
</feature>
<feature type="transmembrane region" description="Helical" evidence="1">
    <location>
        <begin position="311"/>
        <end position="332"/>
    </location>
</feature>
<dbReference type="RefSeq" id="WP_116064105.1">
    <property type="nucleotide sequence ID" value="NZ_QRDZ01000029.1"/>
</dbReference>
<comment type="caution">
    <text evidence="2">The sequence shown here is derived from an EMBL/GenBank/DDBJ whole genome shotgun (WGS) entry which is preliminary data.</text>
</comment>
<reference evidence="2 3" key="1">
    <citation type="submission" date="2018-07" db="EMBL/GenBank/DDBJ databases">
        <title>Genomic Encyclopedia of Type Strains, Phase III (KMG-III): the genomes of soil and plant-associated and newly described type strains.</title>
        <authorList>
            <person name="Whitman W."/>
        </authorList>
    </citation>
    <scope>NUCLEOTIDE SEQUENCE [LARGE SCALE GENOMIC DNA]</scope>
    <source>
        <strain evidence="2 3">CECT 7287</strain>
    </source>
</reference>
<protein>
    <submittedName>
        <fullName evidence="2">Uncharacterized protein</fullName>
    </submittedName>
</protein>
<dbReference type="AlphaFoldDB" id="A0A3D9IG30"/>
<name>A0A3D9IG30_9BACL</name>
<keyword evidence="3" id="KW-1185">Reference proteome</keyword>
<dbReference type="EMBL" id="QRDZ01000029">
    <property type="protein sequence ID" value="RED60670.1"/>
    <property type="molecule type" value="Genomic_DNA"/>
</dbReference>
<evidence type="ECO:0000313" key="2">
    <source>
        <dbReference type="EMBL" id="RED60670.1"/>
    </source>
</evidence>
<evidence type="ECO:0000256" key="1">
    <source>
        <dbReference type="SAM" id="Phobius"/>
    </source>
</evidence>
<proteinExistence type="predicted"/>
<organism evidence="2 3">
    <name type="scientific">Cohnella phaseoli</name>
    <dbReference type="NCBI Taxonomy" id="456490"/>
    <lineage>
        <taxon>Bacteria</taxon>
        <taxon>Bacillati</taxon>
        <taxon>Bacillota</taxon>
        <taxon>Bacilli</taxon>
        <taxon>Bacillales</taxon>
        <taxon>Paenibacillaceae</taxon>
        <taxon>Cohnella</taxon>
    </lineage>
</organism>
<accession>A0A3D9IG30</accession>
<gene>
    <name evidence="2" type="ORF">DFP98_12983</name>
</gene>
<feature type="transmembrane region" description="Helical" evidence="1">
    <location>
        <begin position="119"/>
        <end position="141"/>
    </location>
</feature>
<feature type="transmembrane region" description="Helical" evidence="1">
    <location>
        <begin position="88"/>
        <end position="107"/>
    </location>
</feature>
<dbReference type="Proteomes" id="UP000256977">
    <property type="component" value="Unassembled WGS sequence"/>
</dbReference>
<feature type="transmembrane region" description="Helical" evidence="1">
    <location>
        <begin position="180"/>
        <end position="203"/>
    </location>
</feature>
<keyword evidence="1" id="KW-1133">Transmembrane helix</keyword>
<feature type="transmembrane region" description="Helical" evidence="1">
    <location>
        <begin position="223"/>
        <end position="241"/>
    </location>
</feature>
<dbReference type="OrthoDB" id="116789at2"/>
<keyword evidence="1" id="KW-0472">Membrane</keyword>